<protein>
    <submittedName>
        <fullName evidence="3">Transposase</fullName>
    </submittedName>
</protein>
<name>A0ABX6YZT9_9RHOB</name>
<evidence type="ECO:0000313" key="3">
    <source>
        <dbReference type="EMBL" id="QPZ93402.1"/>
    </source>
</evidence>
<dbReference type="InterPro" id="IPR036388">
    <property type="entry name" value="WH-like_DNA-bd_sf"/>
</dbReference>
<dbReference type="EMBL" id="CP053563">
    <property type="protein sequence ID" value="QPZ93346.1"/>
    <property type="molecule type" value="Genomic_DNA"/>
</dbReference>
<comment type="similarity">
    <text evidence="1">Belongs to the transposase 8 family.</text>
</comment>
<accession>A0ABX6YZT9</accession>
<organism evidence="3 4">
    <name type="scientific">Thioclava electrotropha</name>
    <dbReference type="NCBI Taxonomy" id="1549850"/>
    <lineage>
        <taxon>Bacteria</taxon>
        <taxon>Pseudomonadati</taxon>
        <taxon>Pseudomonadota</taxon>
        <taxon>Alphaproteobacteria</taxon>
        <taxon>Rhodobacterales</taxon>
        <taxon>Paracoccaceae</taxon>
        <taxon>Thioclava</taxon>
    </lineage>
</organism>
<dbReference type="Gene3D" id="1.10.10.10">
    <property type="entry name" value="Winged helix-like DNA-binding domain superfamily/Winged helix DNA-binding domain"/>
    <property type="match status" value="1"/>
</dbReference>
<dbReference type="EMBL" id="CP053563">
    <property type="protein sequence ID" value="QPZ93402.1"/>
    <property type="molecule type" value="Genomic_DNA"/>
</dbReference>
<dbReference type="PANTHER" id="PTHR37936:SF3">
    <property type="entry name" value="TRANSPOSASE INSC FOR INSERTION ELEMENT IS2A-RELATED"/>
    <property type="match status" value="1"/>
</dbReference>
<reference evidence="3 4" key="1">
    <citation type="submission" date="2020-05" db="EMBL/GenBank/DDBJ databases">
        <title>Thioclava electrotropha strain Elox9 finished genome.</title>
        <authorList>
            <person name="Rowe A.R."/>
            <person name="Wilbanks E.G."/>
        </authorList>
    </citation>
    <scope>NUCLEOTIDE SEQUENCE [LARGE SCALE GENOMIC DNA]</scope>
    <source>
        <strain evidence="3 4">Elox9</strain>
        <plasmid evidence="3 4">pTElox9</plasmid>
    </source>
</reference>
<proteinExistence type="inferred from homology"/>
<evidence type="ECO:0000313" key="4">
    <source>
        <dbReference type="Proteomes" id="UP000192422"/>
    </source>
</evidence>
<sequence>MRGEVLGIERRRRWDDEMKLAIVSAVGIDGATVTQVAQRHEVTRQQIYAWRHELKRKGLWSPETGVLFLPAGMVPAMDLTVVEDRTTATTPVVWVELRLVKGRVLRFESNIDDAALSRLVRAVDAA</sequence>
<keyword evidence="4" id="KW-1185">Reference proteome</keyword>
<dbReference type="InterPro" id="IPR002514">
    <property type="entry name" value="Transposase_8"/>
</dbReference>
<dbReference type="SUPFAM" id="SSF48295">
    <property type="entry name" value="TrpR-like"/>
    <property type="match status" value="1"/>
</dbReference>
<evidence type="ECO:0000313" key="2">
    <source>
        <dbReference type="EMBL" id="QPZ93346.1"/>
    </source>
</evidence>
<dbReference type="RefSeq" id="WP_108722460.1">
    <property type="nucleotide sequence ID" value="NZ_CP053563.1"/>
</dbReference>
<geneLocation type="plasmid" evidence="3 4">
    <name>pTElox9</name>
</geneLocation>
<dbReference type="PANTHER" id="PTHR37936">
    <property type="entry name" value="TRANSPOSASE INSC FOR INSERTION ELEMENT IS2A-RELATED"/>
    <property type="match status" value="1"/>
</dbReference>
<dbReference type="Pfam" id="PF01527">
    <property type="entry name" value="HTH_Tnp_1"/>
    <property type="match status" value="1"/>
</dbReference>
<gene>
    <name evidence="2" type="ORF">AKL02_020410</name>
    <name evidence="3" type="ORF">AKL02_020740</name>
</gene>
<dbReference type="Proteomes" id="UP000192422">
    <property type="component" value="Plasmid pTElox9"/>
</dbReference>
<dbReference type="NCBIfam" id="NF047595">
    <property type="entry name" value="IS66_ISRel24_TnpA"/>
    <property type="match status" value="1"/>
</dbReference>
<keyword evidence="3" id="KW-0614">Plasmid</keyword>
<dbReference type="InterPro" id="IPR010921">
    <property type="entry name" value="Trp_repressor/repl_initiator"/>
</dbReference>
<evidence type="ECO:0000256" key="1">
    <source>
        <dbReference type="ARBA" id="ARBA00009964"/>
    </source>
</evidence>